<name>A0ABY3N1P8_9GAMM</name>
<proteinExistence type="inferred from homology"/>
<dbReference type="RefSeq" id="WP_101343534.1">
    <property type="nucleotide sequence ID" value="NZ_PJAI02000001.1"/>
</dbReference>
<evidence type="ECO:0000256" key="12">
    <source>
        <dbReference type="ARBA" id="ARBA00049546"/>
    </source>
</evidence>
<evidence type="ECO:0000313" key="15">
    <source>
        <dbReference type="Proteomes" id="UP000815846"/>
    </source>
</evidence>
<evidence type="ECO:0000256" key="5">
    <source>
        <dbReference type="ARBA" id="ARBA00022723"/>
    </source>
</evidence>
<evidence type="ECO:0000256" key="4">
    <source>
        <dbReference type="ARBA" id="ARBA00013297"/>
    </source>
</evidence>
<comment type="cofactor">
    <cofactor evidence="1">
        <name>Mg(2+)</name>
        <dbReference type="ChEBI" id="CHEBI:18420"/>
    </cofactor>
</comment>
<evidence type="ECO:0000256" key="11">
    <source>
        <dbReference type="ARBA" id="ARBA00033056"/>
    </source>
</evidence>
<evidence type="ECO:0000256" key="2">
    <source>
        <dbReference type="ARBA" id="ARBA00007482"/>
    </source>
</evidence>
<dbReference type="PANTHER" id="PTHR11839:SF5">
    <property type="entry name" value="ADP-RIBOSE PYROPHOSPHATASE"/>
    <property type="match status" value="1"/>
</dbReference>
<sequence length="221" mass="24829">MKTNINKPLSMLRYTHDQVSVHSVGTKYQGFFKMNEYTLQHQLFSGEQSSIFTREIFERGDAVVVIPYDAKQDKVLLIEQFRPGAISIEAIQKSSEREADSPWLLEFIAGMFDENESPIDVAIREAKEETNLTLSESDLVPVMQFLPSPGGTSERIHLYLAHIDSDLINSGSVYGLPEENEDILLHLVTRTQALELLAKGKITNAATIIGLQWLALNYSSL</sequence>
<dbReference type="Proteomes" id="UP000815846">
    <property type="component" value="Unassembled WGS sequence"/>
</dbReference>
<dbReference type="PROSITE" id="PS51462">
    <property type="entry name" value="NUDIX"/>
    <property type="match status" value="1"/>
</dbReference>
<evidence type="ECO:0000259" key="13">
    <source>
        <dbReference type="PROSITE" id="PS51462"/>
    </source>
</evidence>
<evidence type="ECO:0000313" key="14">
    <source>
        <dbReference type="EMBL" id="TYK67428.1"/>
    </source>
</evidence>
<protein>
    <recommendedName>
        <fullName evidence="4">ADP-ribose pyrophosphatase</fullName>
        <ecNumber evidence="3">3.6.1.13</ecNumber>
    </recommendedName>
    <alternativeName>
        <fullName evidence="9">ADP-ribose diphosphatase</fullName>
    </alternativeName>
    <alternativeName>
        <fullName evidence="11">ADP-ribose phosphohydrolase</fullName>
    </alternativeName>
    <alternativeName>
        <fullName evidence="10">Adenosine diphosphoribose pyrophosphatase</fullName>
    </alternativeName>
</protein>
<comment type="caution">
    <text evidence="14">The sequence shown here is derived from an EMBL/GenBank/DDBJ whole genome shotgun (WGS) entry which is preliminary data.</text>
</comment>
<comment type="similarity">
    <text evidence="2">Belongs to the Nudix hydrolase family. NudF subfamily.</text>
</comment>
<dbReference type="InterPro" id="IPR004385">
    <property type="entry name" value="NDP_pyrophosphatase"/>
</dbReference>
<dbReference type="SUPFAM" id="SSF55811">
    <property type="entry name" value="Nudix"/>
    <property type="match status" value="1"/>
</dbReference>
<feature type="domain" description="Nudix hydrolase" evidence="13">
    <location>
        <begin position="58"/>
        <end position="210"/>
    </location>
</feature>
<accession>A0ABY3N1P8</accession>
<gene>
    <name evidence="14" type="ORF">CWS31_002570</name>
</gene>
<evidence type="ECO:0000256" key="3">
    <source>
        <dbReference type="ARBA" id="ARBA00012453"/>
    </source>
</evidence>
<keyword evidence="6" id="KW-0378">Hydrolase</keyword>
<keyword evidence="15" id="KW-1185">Reference proteome</keyword>
<comment type="catalytic activity">
    <reaction evidence="12">
        <text>ADP-D-ribose + H2O = D-ribose 5-phosphate + AMP + 2 H(+)</text>
        <dbReference type="Rhea" id="RHEA:10412"/>
        <dbReference type="ChEBI" id="CHEBI:15377"/>
        <dbReference type="ChEBI" id="CHEBI:15378"/>
        <dbReference type="ChEBI" id="CHEBI:57967"/>
        <dbReference type="ChEBI" id="CHEBI:78346"/>
        <dbReference type="ChEBI" id="CHEBI:456215"/>
        <dbReference type="EC" id="3.6.1.13"/>
    </reaction>
</comment>
<dbReference type="PANTHER" id="PTHR11839">
    <property type="entry name" value="UDP/ADP-SUGAR PYROPHOSPHATASE"/>
    <property type="match status" value="1"/>
</dbReference>
<dbReference type="CDD" id="cd24155">
    <property type="entry name" value="NUDIX_ADPRase"/>
    <property type="match status" value="1"/>
</dbReference>
<organism evidence="14 15">
    <name type="scientific">Colwellia echini</name>
    <dbReference type="NCBI Taxonomy" id="1982103"/>
    <lineage>
        <taxon>Bacteria</taxon>
        <taxon>Pseudomonadati</taxon>
        <taxon>Pseudomonadota</taxon>
        <taxon>Gammaproteobacteria</taxon>
        <taxon>Alteromonadales</taxon>
        <taxon>Colwelliaceae</taxon>
        <taxon>Colwellia</taxon>
    </lineage>
</organism>
<evidence type="ECO:0000256" key="1">
    <source>
        <dbReference type="ARBA" id="ARBA00001946"/>
    </source>
</evidence>
<dbReference type="EMBL" id="PJAI02000001">
    <property type="protein sequence ID" value="TYK67428.1"/>
    <property type="molecule type" value="Genomic_DNA"/>
</dbReference>
<evidence type="ECO:0000256" key="9">
    <source>
        <dbReference type="ARBA" id="ARBA00030162"/>
    </source>
</evidence>
<evidence type="ECO:0000256" key="10">
    <source>
        <dbReference type="ARBA" id="ARBA00030308"/>
    </source>
</evidence>
<dbReference type="InterPro" id="IPR000086">
    <property type="entry name" value="NUDIX_hydrolase_dom"/>
</dbReference>
<evidence type="ECO:0000256" key="6">
    <source>
        <dbReference type="ARBA" id="ARBA00022801"/>
    </source>
</evidence>
<dbReference type="EC" id="3.6.1.13" evidence="3"/>
<comment type="function">
    <text evidence="8">Acts on ADP-mannose and ADP-glucose as well as ADP-ribose. Prevents glycogen biosynthesis. The reaction catalyzed by this enzyme is a limiting step of the gluconeogenic process.</text>
</comment>
<keyword evidence="5" id="KW-0479">Metal-binding</keyword>
<reference evidence="14 15" key="1">
    <citation type="submission" date="2019-08" db="EMBL/GenBank/DDBJ databases">
        <title>Microbe sample from Colwellia echini.</title>
        <authorList>
            <person name="Christiansen L."/>
            <person name="Pathiraja D."/>
            <person name="Schultz-Johansen M."/>
            <person name="Choi I.-G."/>
            <person name="Stougaard P."/>
        </authorList>
    </citation>
    <scope>NUCLEOTIDE SEQUENCE [LARGE SCALE GENOMIC DNA]</scope>
    <source>
        <strain evidence="14 15">A3</strain>
    </source>
</reference>
<dbReference type="PROSITE" id="PS00893">
    <property type="entry name" value="NUDIX_BOX"/>
    <property type="match status" value="1"/>
</dbReference>
<evidence type="ECO:0000256" key="7">
    <source>
        <dbReference type="ARBA" id="ARBA00022842"/>
    </source>
</evidence>
<dbReference type="Gene3D" id="3.90.79.10">
    <property type="entry name" value="Nucleoside Triphosphate Pyrophosphohydrolase"/>
    <property type="match status" value="1"/>
</dbReference>
<keyword evidence="7" id="KW-0460">Magnesium</keyword>
<dbReference type="InterPro" id="IPR015797">
    <property type="entry name" value="NUDIX_hydrolase-like_dom_sf"/>
</dbReference>
<dbReference type="Pfam" id="PF00293">
    <property type="entry name" value="NUDIX"/>
    <property type="match status" value="1"/>
</dbReference>
<evidence type="ECO:0000256" key="8">
    <source>
        <dbReference type="ARBA" id="ARBA00025164"/>
    </source>
</evidence>
<dbReference type="NCBIfam" id="TIGR00052">
    <property type="entry name" value="nudix-type nucleoside diphosphatase, YffH/AdpP family"/>
    <property type="match status" value="1"/>
</dbReference>
<dbReference type="InterPro" id="IPR020084">
    <property type="entry name" value="NUDIX_hydrolase_CS"/>
</dbReference>